<dbReference type="GO" id="GO:0008083">
    <property type="term" value="F:growth factor activity"/>
    <property type="evidence" value="ECO:0007669"/>
    <property type="project" value="InterPro"/>
</dbReference>
<dbReference type="GO" id="GO:0016020">
    <property type="term" value="C:membrane"/>
    <property type="evidence" value="ECO:0007669"/>
    <property type="project" value="InterPro"/>
</dbReference>
<dbReference type="GO" id="GO:0035099">
    <property type="term" value="P:hemocyte migration"/>
    <property type="evidence" value="ECO:0007669"/>
    <property type="project" value="TreeGrafter"/>
</dbReference>
<comment type="caution">
    <text evidence="3">The sequence shown here is derived from an EMBL/GenBank/DDBJ whole genome shotgun (WGS) entry which is preliminary data.</text>
</comment>
<gene>
    <name evidence="3" type="ORF">DGAL_LOCUS4237</name>
</gene>
<feature type="domain" description="Platelet-derived growth factor (PDGF) family profile" evidence="2">
    <location>
        <begin position="53"/>
        <end position="132"/>
    </location>
</feature>
<dbReference type="AlphaFoldDB" id="A0A8J2WCR2"/>
<name>A0A8J2WCR2_9CRUS</name>
<feature type="signal peptide" evidence="1">
    <location>
        <begin position="1"/>
        <end position="31"/>
    </location>
</feature>
<dbReference type="Pfam" id="PF00341">
    <property type="entry name" value="PDGF"/>
    <property type="match status" value="1"/>
</dbReference>
<dbReference type="PANTHER" id="PTHR21719:SF1">
    <property type="entry name" value="FI06402P-RELATED"/>
    <property type="match status" value="1"/>
</dbReference>
<accession>A0A8J2WCR2</accession>
<dbReference type="InterPro" id="IPR000072">
    <property type="entry name" value="PDGF/VEGF_dom"/>
</dbReference>
<dbReference type="PANTHER" id="PTHR21719">
    <property type="entry name" value="FI06402P-RELATED"/>
    <property type="match status" value="1"/>
</dbReference>
<evidence type="ECO:0000313" key="4">
    <source>
        <dbReference type="Proteomes" id="UP000789390"/>
    </source>
</evidence>
<keyword evidence="1" id="KW-0732">Signal</keyword>
<evidence type="ECO:0000256" key="1">
    <source>
        <dbReference type="SAM" id="SignalP"/>
    </source>
</evidence>
<dbReference type="EMBL" id="CAKKLH010000068">
    <property type="protein sequence ID" value="CAH0101865.1"/>
    <property type="molecule type" value="Genomic_DNA"/>
</dbReference>
<protein>
    <recommendedName>
        <fullName evidence="2">Platelet-derived growth factor (PDGF) family profile domain-containing protein</fullName>
    </recommendedName>
</protein>
<dbReference type="SUPFAM" id="SSF57501">
    <property type="entry name" value="Cystine-knot cytokines"/>
    <property type="match status" value="1"/>
</dbReference>
<organism evidence="3 4">
    <name type="scientific">Daphnia galeata</name>
    <dbReference type="NCBI Taxonomy" id="27404"/>
    <lineage>
        <taxon>Eukaryota</taxon>
        <taxon>Metazoa</taxon>
        <taxon>Ecdysozoa</taxon>
        <taxon>Arthropoda</taxon>
        <taxon>Crustacea</taxon>
        <taxon>Branchiopoda</taxon>
        <taxon>Diplostraca</taxon>
        <taxon>Cladocera</taxon>
        <taxon>Anomopoda</taxon>
        <taxon>Daphniidae</taxon>
        <taxon>Daphnia</taxon>
    </lineage>
</organism>
<dbReference type="FunFam" id="2.10.90.10:FF:000079">
    <property type="entry name" value="Uncharacterized protein"/>
    <property type="match status" value="1"/>
</dbReference>
<sequence length="140" mass="16241">MLFKSPYSVLFHFTSVVFLLLTGGPFDTPEAKNVMVTFKRNIDQVLKEWNCNKPQMRLVYLEDEYVDYNPSAIYLPHAAVVHRCDKSIGCCKTGHVCATAEEEDMTFIVEEFLRGRKMKKEVQLSNHVRCECQSLTQERK</sequence>
<evidence type="ECO:0000259" key="2">
    <source>
        <dbReference type="Pfam" id="PF00341"/>
    </source>
</evidence>
<dbReference type="InterPro" id="IPR029034">
    <property type="entry name" value="Cystine-knot_cytokine"/>
</dbReference>
<dbReference type="OrthoDB" id="6344394at2759"/>
<keyword evidence="4" id="KW-1185">Reference proteome</keyword>
<evidence type="ECO:0000313" key="3">
    <source>
        <dbReference type="EMBL" id="CAH0101865.1"/>
    </source>
</evidence>
<feature type="chain" id="PRO_5035165005" description="Platelet-derived growth factor (PDGF) family profile domain-containing protein" evidence="1">
    <location>
        <begin position="32"/>
        <end position="140"/>
    </location>
</feature>
<dbReference type="Proteomes" id="UP000789390">
    <property type="component" value="Unassembled WGS sequence"/>
</dbReference>
<proteinExistence type="predicted"/>
<reference evidence="3" key="1">
    <citation type="submission" date="2021-11" db="EMBL/GenBank/DDBJ databases">
        <authorList>
            <person name="Schell T."/>
        </authorList>
    </citation>
    <scope>NUCLEOTIDE SEQUENCE</scope>
    <source>
        <strain evidence="3">M5</strain>
    </source>
</reference>
<dbReference type="Gene3D" id="2.10.90.10">
    <property type="entry name" value="Cystine-knot cytokines"/>
    <property type="match status" value="1"/>
</dbReference>